<evidence type="ECO:0000256" key="4">
    <source>
        <dbReference type="ARBA" id="ARBA00023163"/>
    </source>
</evidence>
<sequence>MSLVRILNVNILQPKAPFLAPYKFEITFECISPLDDDLEFKLVYVGSPKTKALDQVLDSLLVGPVPVGINKFIFEADAPVASKIPKEDLVGLTIILLTCLYKGRMFERIGYYVDNAYTDEETQNNPPEVPVLEKVDRNILASKPR</sequence>
<keyword evidence="9" id="KW-1185">Reference proteome</keyword>
<evidence type="ECO:0000313" key="8">
    <source>
        <dbReference type="EMBL" id="KAJ2790275.1"/>
    </source>
</evidence>
<reference evidence="8" key="1">
    <citation type="submission" date="2022-07" db="EMBL/GenBank/DDBJ databases">
        <title>Phylogenomic reconstructions and comparative analyses of Kickxellomycotina fungi.</title>
        <authorList>
            <person name="Reynolds N.K."/>
            <person name="Stajich J.E."/>
            <person name="Barry K."/>
            <person name="Grigoriev I.V."/>
            <person name="Crous P."/>
            <person name="Smith M.E."/>
        </authorList>
    </citation>
    <scope>NUCLEOTIDE SEQUENCE</scope>
    <source>
        <strain evidence="8">NRRL 1565</strain>
    </source>
</reference>
<evidence type="ECO:0000256" key="6">
    <source>
        <dbReference type="ARBA" id="ARBA00023242"/>
    </source>
</evidence>
<keyword evidence="5" id="KW-0143">Chaperone</keyword>
<evidence type="ECO:0000313" key="9">
    <source>
        <dbReference type="Proteomes" id="UP001140094"/>
    </source>
</evidence>
<accession>A0A9W8LN32</accession>
<dbReference type="GO" id="GO:0005634">
    <property type="term" value="C:nucleus"/>
    <property type="evidence" value="ECO:0007669"/>
    <property type="project" value="UniProtKB-SubCell"/>
</dbReference>
<gene>
    <name evidence="8" type="primary">ASF1_2</name>
    <name evidence="8" type="ORF">H4R20_007038</name>
</gene>
<dbReference type="SUPFAM" id="SSF101546">
    <property type="entry name" value="ASF1-like"/>
    <property type="match status" value="1"/>
</dbReference>
<evidence type="ECO:0000256" key="1">
    <source>
        <dbReference type="ARBA" id="ARBA00004123"/>
    </source>
</evidence>
<dbReference type="InterPro" id="IPR036747">
    <property type="entry name" value="ASF1-like_sf"/>
</dbReference>
<evidence type="ECO:0000256" key="7">
    <source>
        <dbReference type="ARBA" id="ARBA00032776"/>
    </source>
</evidence>
<dbReference type="EMBL" id="JANBUO010003575">
    <property type="protein sequence ID" value="KAJ2790275.1"/>
    <property type="molecule type" value="Genomic_DNA"/>
</dbReference>
<dbReference type="GO" id="GO:0006335">
    <property type="term" value="P:DNA replication-dependent chromatin assembly"/>
    <property type="evidence" value="ECO:0007669"/>
    <property type="project" value="TreeGrafter"/>
</dbReference>
<keyword evidence="4" id="KW-0804">Transcription</keyword>
<keyword evidence="3" id="KW-0805">Transcription regulation</keyword>
<keyword evidence="6" id="KW-0539">Nucleus</keyword>
<dbReference type="GO" id="GO:0000785">
    <property type="term" value="C:chromatin"/>
    <property type="evidence" value="ECO:0007669"/>
    <property type="project" value="TreeGrafter"/>
</dbReference>
<dbReference type="Pfam" id="PF04729">
    <property type="entry name" value="ASF1_hist_chap"/>
    <property type="match status" value="1"/>
</dbReference>
<comment type="caution">
    <text evidence="8">The sequence shown here is derived from an EMBL/GenBank/DDBJ whole genome shotgun (WGS) entry which is preliminary data.</text>
</comment>
<organism evidence="8 9">
    <name type="scientific">Coemansia guatemalensis</name>
    <dbReference type="NCBI Taxonomy" id="2761395"/>
    <lineage>
        <taxon>Eukaryota</taxon>
        <taxon>Fungi</taxon>
        <taxon>Fungi incertae sedis</taxon>
        <taxon>Zoopagomycota</taxon>
        <taxon>Kickxellomycotina</taxon>
        <taxon>Kickxellomycetes</taxon>
        <taxon>Kickxellales</taxon>
        <taxon>Kickxellaceae</taxon>
        <taxon>Coemansia</taxon>
    </lineage>
</organism>
<evidence type="ECO:0000256" key="5">
    <source>
        <dbReference type="ARBA" id="ARBA00023186"/>
    </source>
</evidence>
<protein>
    <recommendedName>
        <fullName evidence="7">Anti-silencing function protein 1</fullName>
    </recommendedName>
</protein>
<proteinExistence type="inferred from homology"/>
<dbReference type="OrthoDB" id="29755at2759"/>
<dbReference type="AlphaFoldDB" id="A0A9W8LN32"/>
<dbReference type="InterPro" id="IPR006818">
    <property type="entry name" value="ASF1-like"/>
</dbReference>
<dbReference type="PANTHER" id="PTHR12040:SF0">
    <property type="entry name" value="HISTONE CHAPERONE ASF1"/>
    <property type="match status" value="1"/>
</dbReference>
<evidence type="ECO:0000256" key="2">
    <source>
        <dbReference type="ARBA" id="ARBA00006051"/>
    </source>
</evidence>
<evidence type="ECO:0000256" key="3">
    <source>
        <dbReference type="ARBA" id="ARBA00023015"/>
    </source>
</evidence>
<dbReference type="PANTHER" id="PTHR12040">
    <property type="entry name" value="ANTI-SILENCING PROTEIN 1"/>
    <property type="match status" value="1"/>
</dbReference>
<comment type="subcellular location">
    <subcellularLocation>
        <location evidence="1">Nucleus</location>
    </subcellularLocation>
</comment>
<dbReference type="Proteomes" id="UP001140094">
    <property type="component" value="Unassembled WGS sequence"/>
</dbReference>
<name>A0A9W8LN32_9FUNG</name>
<comment type="similarity">
    <text evidence="2">Belongs to the ASF1 family.</text>
</comment>
<dbReference type="GO" id="GO:0042393">
    <property type="term" value="F:histone binding"/>
    <property type="evidence" value="ECO:0007669"/>
    <property type="project" value="TreeGrafter"/>
</dbReference>
<feature type="non-terminal residue" evidence="8">
    <location>
        <position position="145"/>
    </location>
</feature>
<dbReference type="Gene3D" id="2.60.40.1490">
    <property type="entry name" value="Histone chaperone ASF1-like"/>
    <property type="match status" value="1"/>
</dbReference>